<dbReference type="CDD" id="cd23763">
    <property type="entry name" value="ASKHA_ATPase_ROK"/>
    <property type="match status" value="1"/>
</dbReference>
<accession>A0A4Q2K563</accession>
<dbReference type="InterPro" id="IPR043129">
    <property type="entry name" value="ATPase_NBD"/>
</dbReference>
<organism evidence="2 3">
    <name type="scientific">Candidatus Borkfalkia ceftriaxoniphila</name>
    <dbReference type="NCBI Taxonomy" id="2508949"/>
    <lineage>
        <taxon>Bacteria</taxon>
        <taxon>Bacillati</taxon>
        <taxon>Bacillota</taxon>
        <taxon>Clostridia</taxon>
        <taxon>Christensenellales</taxon>
        <taxon>Christensenellaceae</taxon>
        <taxon>Candidatus Borkfalkia</taxon>
    </lineage>
</organism>
<proteinExistence type="inferred from homology"/>
<dbReference type="PANTHER" id="PTHR18964">
    <property type="entry name" value="ROK (REPRESSOR, ORF, KINASE) FAMILY"/>
    <property type="match status" value="1"/>
</dbReference>
<sequence length="322" mass="34062">MKLAGFDIGGTKCAVILGEETANGFDFLSRIEFKTEGSPETVIEKLVGLLHEEMRLHGCTAEDLKSVGISCGGPLNSKAGMILSPPNLLGWDNVPIVKLVQDALGVPTFLCNDADACALAEWTYGAGKGYEDMIFLTFGTGLGAGLILNGALYTGKSNSAGEVGHIRLAPFGPVGYGKSGSFEGFCSGAGIAQLARIRILEQLQIGRPIPYTMQDAETMTAKKLAAAAHGKEPLALEIFREAGEYLGRGLAVLADILNPECIVIGGVFMRAGQYMESAMRESLKREALSVNADLKIVPAALGEQIGDYAALTIAKYNLERTI</sequence>
<protein>
    <submittedName>
        <fullName evidence="2">ROK family protein</fullName>
    </submittedName>
</protein>
<dbReference type="EMBL" id="SDOZ01000004">
    <property type="protein sequence ID" value="RXZ58098.1"/>
    <property type="molecule type" value="Genomic_DNA"/>
</dbReference>
<dbReference type="Pfam" id="PF00480">
    <property type="entry name" value="ROK"/>
    <property type="match status" value="1"/>
</dbReference>
<evidence type="ECO:0000313" key="3">
    <source>
        <dbReference type="Proteomes" id="UP000291269"/>
    </source>
</evidence>
<dbReference type="Gene3D" id="3.30.420.40">
    <property type="match status" value="2"/>
</dbReference>
<dbReference type="Proteomes" id="UP000291269">
    <property type="component" value="Unassembled WGS sequence"/>
</dbReference>
<reference evidence="2 3" key="1">
    <citation type="journal article" date="2019" name="Gut">
        <title>Antibiotics-induced monodominance of a novel gut bacterial order.</title>
        <authorList>
            <person name="Hildebrand F."/>
            <person name="Moitinho-Silva L."/>
            <person name="Blasche S."/>
            <person name="Jahn M.T."/>
            <person name="Gossmann T.I."/>
            <person name="Heuerta-Cepas J."/>
            <person name="Hercog R."/>
            <person name="Luetge M."/>
            <person name="Bahram M."/>
            <person name="Pryszlak A."/>
            <person name="Alves R.J."/>
            <person name="Waszak S.M."/>
            <person name="Zhu A."/>
            <person name="Ye L."/>
            <person name="Costea P.I."/>
            <person name="Aalvink S."/>
            <person name="Belzer C."/>
            <person name="Forslund S.K."/>
            <person name="Sunagawa S."/>
            <person name="Hentschel U."/>
            <person name="Merten C."/>
            <person name="Patil K.R."/>
            <person name="Benes V."/>
            <person name="Bork P."/>
        </authorList>
    </citation>
    <scope>NUCLEOTIDE SEQUENCE [LARGE SCALE GENOMIC DNA]</scope>
    <source>
        <strain evidence="2 3">HDS1380</strain>
    </source>
</reference>
<comment type="similarity">
    <text evidence="1">Belongs to the ROK (NagC/XylR) family.</text>
</comment>
<dbReference type="PANTHER" id="PTHR18964:SF149">
    <property type="entry name" value="BIFUNCTIONAL UDP-N-ACETYLGLUCOSAMINE 2-EPIMERASE_N-ACETYLMANNOSAMINE KINASE"/>
    <property type="match status" value="1"/>
</dbReference>
<dbReference type="InterPro" id="IPR000600">
    <property type="entry name" value="ROK"/>
</dbReference>
<evidence type="ECO:0000256" key="1">
    <source>
        <dbReference type="ARBA" id="ARBA00006479"/>
    </source>
</evidence>
<keyword evidence="3" id="KW-1185">Reference proteome</keyword>
<evidence type="ECO:0000313" key="2">
    <source>
        <dbReference type="EMBL" id="RXZ58098.1"/>
    </source>
</evidence>
<dbReference type="SUPFAM" id="SSF53067">
    <property type="entry name" value="Actin-like ATPase domain"/>
    <property type="match status" value="1"/>
</dbReference>
<name>A0A4Q2K563_9FIRM</name>
<gene>
    <name evidence="2" type="ORF">ESZ91_10605</name>
</gene>
<dbReference type="OrthoDB" id="9810372at2"/>
<comment type="caution">
    <text evidence="2">The sequence shown here is derived from an EMBL/GenBank/DDBJ whole genome shotgun (WGS) entry which is preliminary data.</text>
</comment>
<dbReference type="AlphaFoldDB" id="A0A4Q2K563"/>
<dbReference type="RefSeq" id="WP_129227077.1">
    <property type="nucleotide sequence ID" value="NZ_SDOZ01000004.1"/>
</dbReference>